<protein>
    <recommendedName>
        <fullName evidence="3">Glycoside hydrolase family 42 N-terminal domain-containing protein</fullName>
    </recommendedName>
</protein>
<accession>A0A0S7Y5Y6</accession>
<evidence type="ECO:0008006" key="3">
    <source>
        <dbReference type="Google" id="ProtNLM"/>
    </source>
</evidence>
<proteinExistence type="predicted"/>
<name>A0A0S7Y5Y6_UNCSA</name>
<dbReference type="Gene3D" id="3.40.50.880">
    <property type="match status" value="1"/>
</dbReference>
<comment type="caution">
    <text evidence="1">The sequence shown here is derived from an EMBL/GenBank/DDBJ whole genome shotgun (WGS) entry which is preliminary data.</text>
</comment>
<evidence type="ECO:0000313" key="2">
    <source>
        <dbReference type="Proteomes" id="UP000051861"/>
    </source>
</evidence>
<dbReference type="EMBL" id="LIZX01000010">
    <property type="protein sequence ID" value="KPJ69939.1"/>
    <property type="molecule type" value="Genomic_DNA"/>
</dbReference>
<dbReference type="Proteomes" id="UP000051861">
    <property type="component" value="Unassembled WGS sequence"/>
</dbReference>
<organism evidence="1 2">
    <name type="scientific">candidate division WOR-1 bacterium DG_54_3</name>
    <dbReference type="NCBI Taxonomy" id="1703775"/>
    <lineage>
        <taxon>Bacteria</taxon>
        <taxon>Bacillati</taxon>
        <taxon>Saganbacteria</taxon>
    </lineage>
</organism>
<reference evidence="1 2" key="1">
    <citation type="journal article" date="2015" name="Microbiome">
        <title>Genomic resolution of linkages in carbon, nitrogen, and sulfur cycling among widespread estuary sediment bacteria.</title>
        <authorList>
            <person name="Baker B.J."/>
            <person name="Lazar C.S."/>
            <person name="Teske A.P."/>
            <person name="Dick G.J."/>
        </authorList>
    </citation>
    <scope>NUCLEOTIDE SEQUENCE [LARGE SCALE GENOMIC DNA]</scope>
    <source>
        <strain evidence="1">DG_54_3</strain>
    </source>
</reference>
<dbReference type="InterPro" id="IPR029062">
    <property type="entry name" value="Class_I_gatase-like"/>
</dbReference>
<sequence length="780" mass="89694">MKRRNIIKLLGLSGGALVFSPWSRTFSIQKLESQIDDPYLLIELEKLRKEPAARAEVKTERGGPRLFINNKEIYPLFALSAELLKTVRGYRQAGINLLAPIVGLTSAWVNPEKYEWEKLDIFFLRLLAINPDAYFLPRLHLNAPGWWKDAHPEEMVKYGLPYDEKEYKMEERRGESGMNWNANKDLYDVSLASEIWWKETGNLLRGYLQHIEDSPFKARMIGYQVTSGMTAEWHYIGSRYLPDYSQSMQKACGSIPDPEARLTTTYGLLRDPSKEKEVIDFYRRFHEVCADTILYFARIVKEETQRRVLCGTFYTYLLENVYIQEAGHLAPEKILNSPDIDFIPCPYTYQHTNIKGLERWQSDMIDEAGNWLGRARGVAGDGGYRVLTESLKRYGKLFIVEMDPSTYLEPIKAGEGGSGHETVEGTLRIIRRDLGNMFANGVGGWFLDFGHLAPPFKANKGWYDDEPIIDEILRFVRLGQKRKQLDIGSLSQILAVYDAESFFVTSHWKAEEPWEGYGISVSDFFNHWFLNSQARTLHRIGAPVDYLYRFDLKPEDAKKYKLILMVNVFFLSGEEVKHIKDTIKDSQATVVWFYAPGFVTPDKLDLEQMEDLTGFRFKILKEPGPMMIQSQILEGFENINNSFGIKKHYFPRFSVTDIDARPLGHWTDQKEIAFAWKRCEGWDSVYVGTAPVPVEILRWLAQKAGASLWSSHPDIINATQDAVCVVATERGKHSIRLPKAMIPMDRGLASTLHRLDMDFGDVQIFVRPVEEKDEKGQRSS</sequence>
<dbReference type="Gene3D" id="3.20.20.80">
    <property type="entry name" value="Glycosidases"/>
    <property type="match status" value="1"/>
</dbReference>
<evidence type="ECO:0000313" key="1">
    <source>
        <dbReference type="EMBL" id="KPJ69939.1"/>
    </source>
</evidence>
<gene>
    <name evidence="1" type="ORF">AMJ44_01220</name>
</gene>
<dbReference type="AlphaFoldDB" id="A0A0S7Y5Y6"/>